<feature type="domain" description="Putative restriction endonuclease" evidence="1">
    <location>
        <begin position="11"/>
        <end position="150"/>
    </location>
</feature>
<gene>
    <name evidence="2" type="ORF">LEP1GSC081_3066</name>
</gene>
<dbReference type="PANTHER" id="PTHR34107:SF4">
    <property type="entry name" value="SLL1222 PROTEIN"/>
    <property type="match status" value="1"/>
</dbReference>
<proteinExistence type="predicted"/>
<dbReference type="GO" id="GO:0004519">
    <property type="term" value="F:endonuclease activity"/>
    <property type="evidence" value="ECO:0007669"/>
    <property type="project" value="UniProtKB-KW"/>
</dbReference>
<organism evidence="2 3">
    <name type="scientific">Leptospira kirschneri str. H1</name>
    <dbReference type="NCBI Taxonomy" id="1049966"/>
    <lineage>
        <taxon>Bacteria</taxon>
        <taxon>Pseudomonadati</taxon>
        <taxon>Spirochaetota</taxon>
        <taxon>Spirochaetia</taxon>
        <taxon>Leptospirales</taxon>
        <taxon>Leptospiraceae</taxon>
        <taxon>Leptospira</taxon>
    </lineage>
</organism>
<keyword evidence="2" id="KW-0255">Endonuclease</keyword>
<dbReference type="InterPro" id="IPR012296">
    <property type="entry name" value="Nuclease_put_TT1808"/>
</dbReference>
<keyword evidence="2" id="KW-0378">Hydrolase</keyword>
<evidence type="ECO:0000313" key="2">
    <source>
        <dbReference type="EMBL" id="EKO13749.1"/>
    </source>
</evidence>
<dbReference type="SUPFAM" id="SSF52980">
    <property type="entry name" value="Restriction endonuclease-like"/>
    <property type="match status" value="1"/>
</dbReference>
<dbReference type="InterPro" id="IPR008538">
    <property type="entry name" value="Uma2"/>
</dbReference>
<dbReference type="AlphaFoldDB" id="A0A0E2B9G6"/>
<dbReference type="CDD" id="cd06260">
    <property type="entry name" value="DUF820-like"/>
    <property type="match status" value="1"/>
</dbReference>
<keyword evidence="2" id="KW-0540">Nuclease</keyword>
<dbReference type="InterPro" id="IPR011335">
    <property type="entry name" value="Restrct_endonuc-II-like"/>
</dbReference>
<dbReference type="RefSeq" id="WP_004766871.1">
    <property type="nucleotide sequence ID" value="NZ_AHMY02000067.1"/>
</dbReference>
<accession>A0A0E2B9G6</accession>
<dbReference type="Pfam" id="PF05685">
    <property type="entry name" value="Uma2"/>
    <property type="match status" value="1"/>
</dbReference>
<evidence type="ECO:0000259" key="1">
    <source>
        <dbReference type="Pfam" id="PF05685"/>
    </source>
</evidence>
<dbReference type="PANTHER" id="PTHR34107">
    <property type="entry name" value="SLL0198 PROTEIN-RELATED"/>
    <property type="match status" value="1"/>
</dbReference>
<dbReference type="EMBL" id="AHMY02000067">
    <property type="protein sequence ID" value="EKO13749.1"/>
    <property type="molecule type" value="Genomic_DNA"/>
</dbReference>
<protein>
    <submittedName>
        <fullName evidence="2">Putative restriction endonuclease</fullName>
    </submittedName>
</protein>
<dbReference type="Proteomes" id="UP000006253">
    <property type="component" value="Unassembled WGS sequence"/>
</dbReference>
<dbReference type="Gene3D" id="3.90.1570.10">
    <property type="entry name" value="tt1808, chain A"/>
    <property type="match status" value="1"/>
</dbReference>
<reference evidence="2 3" key="1">
    <citation type="submission" date="2012-10" db="EMBL/GenBank/DDBJ databases">
        <authorList>
            <person name="Harkins D.M."/>
            <person name="Durkin A.S."/>
            <person name="Brinkac L.M."/>
            <person name="Selengut J.D."/>
            <person name="Sanka R."/>
            <person name="DePew J."/>
            <person name="Purushe J."/>
            <person name="Peacock S.J."/>
            <person name="Thaipadungpanit J."/>
            <person name="Wuthiekanun V.W."/>
            <person name="Day N.P."/>
            <person name="Vinetz J.M."/>
            <person name="Sutton G.G."/>
            <person name="Nelson W.C."/>
            <person name="Fouts D.E."/>
        </authorList>
    </citation>
    <scope>NUCLEOTIDE SEQUENCE [LARGE SCALE GENOMIC DNA]</scope>
    <source>
        <strain evidence="2 3">H1</strain>
    </source>
</reference>
<name>A0A0E2B9G6_9LEPT</name>
<sequence>MSITDLKTEKDFAKLPEGTLAELLEGEIFMVPAPIPEHQRISGKLYSSLLQYLEQNKLGEVFFSPIDVFLDKHNVVQPDLIFISQARSFIIQEKRIEGAPDWIAEILSEGNAYHDLKTKKRLYEKHGVLEYWIVDPMERSVEVYRNGESGFTLFSSASSGKIVSALLDGFSVEIDSIFTKIRDSNH</sequence>
<evidence type="ECO:0000313" key="3">
    <source>
        <dbReference type="Proteomes" id="UP000006253"/>
    </source>
</evidence>
<comment type="caution">
    <text evidence="2">The sequence shown here is derived from an EMBL/GenBank/DDBJ whole genome shotgun (WGS) entry which is preliminary data.</text>
</comment>